<evidence type="ECO:0000256" key="1">
    <source>
        <dbReference type="SAM" id="MobiDB-lite"/>
    </source>
</evidence>
<feature type="compositionally biased region" description="Low complexity" evidence="1">
    <location>
        <begin position="491"/>
        <end position="515"/>
    </location>
</feature>
<dbReference type="EMBL" id="MUNK01000006">
    <property type="protein sequence ID" value="OTA39025.1"/>
    <property type="molecule type" value="Genomic_DNA"/>
</dbReference>
<feature type="region of interest" description="Disordered" evidence="1">
    <location>
        <begin position="374"/>
        <end position="431"/>
    </location>
</feature>
<sequence>MAFRQPQQRPQPLRQPSLSRQTGDVQAPVSPARKRTVEDSQEWILFSPRYADGRSQTTTTSQTPRTATATDLGSLETHIRSQPADSAEEATCQGTEVDDENEELDSLDDGLHAFQHNPFSASSNHQLDQSGGTVLPTHDGLGAFSSGGLQEQLWQFERYNPHRRRHVRRRSSIQQRLDEVEVESEHDLIDERTARVERWRLEQSKAVLEEIEKETRRRRRRMSRMSALSGAISNAAPVGIDNTRNESIADEHPALTKSQEQVPQPTESWWQRITKRVIQDLIGLDENTLSVIFGEQLPEDPSPTPTPQSPISSFATRHESRVTFRDNEYHWETRFLERIARELGVLIHQLAEHDGRAFSTYQSILEVPEYAGLPPMHDQQEQQQQRQPSLRSQRRRKSADHGPESAPSDALFTPTVPQTTAPPGENPDTSLWGIEEETVDQDVPALQERAYWERDIDRPRPSPPAHYQPPGQPPIQAQPRLHSAPPPSPSAAPNSSGNNTRSSPAQQQQQQQQAQIEQPHPPASAETPSYVGTNRCSNYTTSAPEAAAARARAPSAVGAAAVRARGTIGILVGVWGVWEVQEEEEEGRGGAPGWGVGGRCEDEMR</sequence>
<reference evidence="2 3" key="1">
    <citation type="submission" date="2017-01" db="EMBL/GenBank/DDBJ databases">
        <title>The recent genome duplication of the halophilic yeast Hortaea werneckii: insights from long-read sequencing.</title>
        <authorList>
            <person name="Sinha S."/>
            <person name="Flibotte S."/>
            <person name="Neira M."/>
            <person name="Lenassi M."/>
            <person name="Gostincar C."/>
            <person name="Stajich J.E."/>
            <person name="Nislow C.E."/>
        </authorList>
    </citation>
    <scope>NUCLEOTIDE SEQUENCE [LARGE SCALE GENOMIC DNA]</scope>
    <source>
        <strain evidence="2 3">EXF-2000</strain>
    </source>
</reference>
<feature type="compositionally biased region" description="Low complexity" evidence="1">
    <location>
        <begin position="1"/>
        <end position="21"/>
    </location>
</feature>
<dbReference type="OrthoDB" id="5402147at2759"/>
<protein>
    <submittedName>
        <fullName evidence="2">Uncharacterized protein</fullName>
    </submittedName>
</protein>
<evidence type="ECO:0000313" key="3">
    <source>
        <dbReference type="Proteomes" id="UP000194280"/>
    </source>
</evidence>
<dbReference type="Proteomes" id="UP000194280">
    <property type="component" value="Unassembled WGS sequence"/>
</dbReference>
<dbReference type="VEuPathDB" id="FungiDB:BTJ68_00966"/>
<gene>
    <name evidence="2" type="ORF">BTJ68_00966</name>
</gene>
<evidence type="ECO:0000313" key="2">
    <source>
        <dbReference type="EMBL" id="OTA39025.1"/>
    </source>
</evidence>
<dbReference type="InParanoid" id="A0A1Z5TSP3"/>
<keyword evidence="3" id="KW-1185">Reference proteome</keyword>
<feature type="region of interest" description="Disordered" evidence="1">
    <location>
        <begin position="454"/>
        <end position="537"/>
    </location>
</feature>
<feature type="compositionally biased region" description="Polar residues" evidence="1">
    <location>
        <begin position="526"/>
        <end position="537"/>
    </location>
</feature>
<organism evidence="2 3">
    <name type="scientific">Hortaea werneckii EXF-2000</name>
    <dbReference type="NCBI Taxonomy" id="1157616"/>
    <lineage>
        <taxon>Eukaryota</taxon>
        <taxon>Fungi</taxon>
        <taxon>Dikarya</taxon>
        <taxon>Ascomycota</taxon>
        <taxon>Pezizomycotina</taxon>
        <taxon>Dothideomycetes</taxon>
        <taxon>Dothideomycetidae</taxon>
        <taxon>Mycosphaerellales</taxon>
        <taxon>Teratosphaeriaceae</taxon>
        <taxon>Hortaea</taxon>
    </lineage>
</organism>
<dbReference type="AlphaFoldDB" id="A0A1Z5TSP3"/>
<feature type="compositionally biased region" description="Acidic residues" evidence="1">
    <location>
        <begin position="96"/>
        <end position="108"/>
    </location>
</feature>
<feature type="compositionally biased region" description="Low complexity" evidence="1">
    <location>
        <begin position="381"/>
        <end position="391"/>
    </location>
</feature>
<accession>A0A1Z5TSP3</accession>
<comment type="caution">
    <text evidence="2">The sequence shown here is derived from an EMBL/GenBank/DDBJ whole genome shotgun (WGS) entry which is preliminary data.</text>
</comment>
<feature type="compositionally biased region" description="Polar residues" evidence="1">
    <location>
        <begin position="117"/>
        <end position="132"/>
    </location>
</feature>
<feature type="region of interest" description="Disordered" evidence="1">
    <location>
        <begin position="582"/>
        <end position="605"/>
    </location>
</feature>
<name>A0A1Z5TSP3_HORWE</name>
<feature type="compositionally biased region" description="Gly residues" evidence="1">
    <location>
        <begin position="589"/>
        <end position="598"/>
    </location>
</feature>
<proteinExistence type="predicted"/>
<feature type="compositionally biased region" description="Pro residues" evidence="1">
    <location>
        <begin position="461"/>
        <end position="473"/>
    </location>
</feature>
<dbReference type="STRING" id="1157616.A0A1Z5TSP3"/>
<feature type="compositionally biased region" description="Low complexity" evidence="1">
    <location>
        <begin position="54"/>
        <end position="70"/>
    </location>
</feature>
<feature type="region of interest" description="Disordered" evidence="1">
    <location>
        <begin position="1"/>
        <end position="133"/>
    </location>
</feature>